<dbReference type="InterPro" id="IPR016176">
    <property type="entry name" value="Cbl-dep_enz_cat"/>
</dbReference>
<dbReference type="GO" id="GO:0031419">
    <property type="term" value="F:cobalamin binding"/>
    <property type="evidence" value="ECO:0007669"/>
    <property type="project" value="InterPro"/>
</dbReference>
<reference evidence="2" key="1">
    <citation type="journal article" date="2014" name="Front. Microbiol.">
        <title>High frequency of phylogenetically diverse reductive dehalogenase-homologous genes in deep subseafloor sedimentary metagenomes.</title>
        <authorList>
            <person name="Kawai M."/>
            <person name="Futagami T."/>
            <person name="Toyoda A."/>
            <person name="Takaki Y."/>
            <person name="Nishi S."/>
            <person name="Hori S."/>
            <person name="Arai W."/>
            <person name="Tsubouchi T."/>
            <person name="Morono Y."/>
            <person name="Uchiyama I."/>
            <person name="Ito T."/>
            <person name="Fujiyama A."/>
            <person name="Inagaki F."/>
            <person name="Takami H."/>
        </authorList>
    </citation>
    <scope>NUCLEOTIDE SEQUENCE</scope>
    <source>
        <strain evidence="2">Expedition CK06-06</strain>
    </source>
</reference>
<sequence length="128" mass="14470">CPSAFTPFSNSTTPSAYEGLFLNSAGGAFKIVKVVGVNIFCTDDEYKIDTFKYDKDSERRIKEALNNLKKDRNVNLVKEKLNQLKEVANSSENIMPIMIETVKTYATVQEICDVLRDVFGEYQAPQIF</sequence>
<gene>
    <name evidence="2" type="ORF">S01H4_55270</name>
</gene>
<feature type="non-terminal residue" evidence="2">
    <location>
        <position position="1"/>
    </location>
</feature>
<dbReference type="PANTHER" id="PTHR48101">
    <property type="entry name" value="METHYLMALONYL-COA MUTASE, MITOCHONDRIAL-RELATED"/>
    <property type="match status" value="1"/>
</dbReference>
<comment type="caution">
    <text evidence="2">The sequence shown here is derived from an EMBL/GenBank/DDBJ whole genome shotgun (WGS) entry which is preliminary data.</text>
</comment>
<name>X1FAT5_9ZZZZ</name>
<organism evidence="2">
    <name type="scientific">marine sediment metagenome</name>
    <dbReference type="NCBI Taxonomy" id="412755"/>
    <lineage>
        <taxon>unclassified sequences</taxon>
        <taxon>metagenomes</taxon>
        <taxon>ecological metagenomes</taxon>
    </lineage>
</organism>
<proteinExistence type="predicted"/>
<dbReference type="AlphaFoldDB" id="X1FAT5"/>
<dbReference type="GO" id="GO:0016866">
    <property type="term" value="F:intramolecular transferase activity"/>
    <property type="evidence" value="ECO:0007669"/>
    <property type="project" value="InterPro"/>
</dbReference>
<dbReference type="EMBL" id="BART01031880">
    <property type="protein sequence ID" value="GAH17873.1"/>
    <property type="molecule type" value="Genomic_DNA"/>
</dbReference>
<protein>
    <recommendedName>
        <fullName evidence="1">Methylmalonyl-CoA mutase alpha/beta chain catalytic domain-containing protein</fullName>
    </recommendedName>
</protein>
<accession>X1FAT5</accession>
<dbReference type="SUPFAM" id="SSF51703">
    <property type="entry name" value="Cobalamin (vitamin B12)-dependent enzymes"/>
    <property type="match status" value="1"/>
</dbReference>
<dbReference type="InterPro" id="IPR006099">
    <property type="entry name" value="MeMalonylCoA_mutase_a/b_cat"/>
</dbReference>
<dbReference type="PANTHER" id="PTHR48101:SF1">
    <property type="entry name" value="METHYLMALONYL-COA MUTASE, LARGE SUBUNIT"/>
    <property type="match status" value="1"/>
</dbReference>
<feature type="domain" description="Methylmalonyl-CoA mutase alpha/beta chain catalytic" evidence="1">
    <location>
        <begin position="33"/>
        <end position="121"/>
    </location>
</feature>
<evidence type="ECO:0000313" key="2">
    <source>
        <dbReference type="EMBL" id="GAH17873.1"/>
    </source>
</evidence>
<dbReference type="Gene3D" id="3.20.20.240">
    <property type="entry name" value="Methylmalonyl-CoA mutase"/>
    <property type="match status" value="1"/>
</dbReference>
<dbReference type="Pfam" id="PF01642">
    <property type="entry name" value="MM_CoA_mutase"/>
    <property type="match status" value="1"/>
</dbReference>
<evidence type="ECO:0000259" key="1">
    <source>
        <dbReference type="Pfam" id="PF01642"/>
    </source>
</evidence>